<feature type="domain" description="Zinc-ribbon" evidence="2">
    <location>
        <begin position="2"/>
        <end position="24"/>
    </location>
</feature>
<evidence type="ECO:0000256" key="1">
    <source>
        <dbReference type="SAM" id="Phobius"/>
    </source>
</evidence>
<dbReference type="InterPro" id="IPR026870">
    <property type="entry name" value="Zinc_ribbon_dom"/>
</dbReference>
<accession>A0A0F9P3Z1</accession>
<reference evidence="3" key="1">
    <citation type="journal article" date="2015" name="Nature">
        <title>Complex archaea that bridge the gap between prokaryotes and eukaryotes.</title>
        <authorList>
            <person name="Spang A."/>
            <person name="Saw J.H."/>
            <person name="Jorgensen S.L."/>
            <person name="Zaremba-Niedzwiedzka K."/>
            <person name="Martijn J."/>
            <person name="Lind A.E."/>
            <person name="van Eijk R."/>
            <person name="Schleper C."/>
            <person name="Guy L."/>
            <person name="Ettema T.J."/>
        </authorList>
    </citation>
    <scope>NUCLEOTIDE SEQUENCE</scope>
</reference>
<protein>
    <recommendedName>
        <fullName evidence="2">Zinc-ribbon domain-containing protein</fullName>
    </recommendedName>
</protein>
<comment type="caution">
    <text evidence="3">The sequence shown here is derived from an EMBL/GenBank/DDBJ whole genome shotgun (WGS) entry which is preliminary data.</text>
</comment>
<gene>
    <name evidence="3" type="ORF">LCGC14_0891650</name>
</gene>
<keyword evidence="1" id="KW-0472">Membrane</keyword>
<keyword evidence="1" id="KW-0812">Transmembrane</keyword>
<evidence type="ECO:0000259" key="2">
    <source>
        <dbReference type="Pfam" id="PF13240"/>
    </source>
</evidence>
<feature type="transmembrane region" description="Helical" evidence="1">
    <location>
        <begin position="78"/>
        <end position="104"/>
    </location>
</feature>
<sequence length="194" mass="21179">MFCPSCGSELTEPNQSFCSKCGSEIGARLEIPQLRTERPRQVSTNTLQSPPESTSVQIYQQKPMIKEGRPGPYSKKCLVFAIVSIGLAISGLVISTGSVIFAMISWFGFAQNSIGFLLRLIIVIVLNIIGLLFAIESRLDSKKAGELEPVNTVEKIGSIFAIIGIIVNTTSIALALIIAPIPFYFSYSFPKRFL</sequence>
<dbReference type="EMBL" id="LAZR01002858">
    <property type="protein sequence ID" value="KKN24759.1"/>
    <property type="molecule type" value="Genomic_DNA"/>
</dbReference>
<evidence type="ECO:0000313" key="3">
    <source>
        <dbReference type="EMBL" id="KKN24759.1"/>
    </source>
</evidence>
<feature type="transmembrane region" description="Helical" evidence="1">
    <location>
        <begin position="116"/>
        <end position="135"/>
    </location>
</feature>
<organism evidence="3">
    <name type="scientific">marine sediment metagenome</name>
    <dbReference type="NCBI Taxonomy" id="412755"/>
    <lineage>
        <taxon>unclassified sequences</taxon>
        <taxon>metagenomes</taxon>
        <taxon>ecological metagenomes</taxon>
    </lineage>
</organism>
<name>A0A0F9P3Z1_9ZZZZ</name>
<dbReference type="Pfam" id="PF13240">
    <property type="entry name" value="Zn_Ribbon_1"/>
    <property type="match status" value="1"/>
</dbReference>
<feature type="transmembrane region" description="Helical" evidence="1">
    <location>
        <begin position="156"/>
        <end position="185"/>
    </location>
</feature>
<dbReference type="AlphaFoldDB" id="A0A0F9P3Z1"/>
<keyword evidence="1" id="KW-1133">Transmembrane helix</keyword>
<proteinExistence type="predicted"/>